<comment type="caution">
    <text evidence="1">The sequence shown here is derived from an EMBL/GenBank/DDBJ whole genome shotgun (WGS) entry which is preliminary data.</text>
</comment>
<organism evidence="1 2">
    <name type="scientific">Macroventuria anomochaeta</name>
    <dbReference type="NCBI Taxonomy" id="301207"/>
    <lineage>
        <taxon>Eukaryota</taxon>
        <taxon>Fungi</taxon>
        <taxon>Dikarya</taxon>
        <taxon>Ascomycota</taxon>
        <taxon>Pezizomycotina</taxon>
        <taxon>Dothideomycetes</taxon>
        <taxon>Pleosporomycetidae</taxon>
        <taxon>Pleosporales</taxon>
        <taxon>Pleosporineae</taxon>
        <taxon>Didymellaceae</taxon>
        <taxon>Macroventuria</taxon>
    </lineage>
</organism>
<evidence type="ECO:0000313" key="2">
    <source>
        <dbReference type="Proteomes" id="UP000799754"/>
    </source>
</evidence>
<dbReference type="Proteomes" id="UP000799754">
    <property type="component" value="Unassembled WGS sequence"/>
</dbReference>
<reference evidence="1" key="1">
    <citation type="journal article" date="2020" name="Stud. Mycol.">
        <title>101 Dothideomycetes genomes: a test case for predicting lifestyles and emergence of pathogens.</title>
        <authorList>
            <person name="Haridas S."/>
            <person name="Albert R."/>
            <person name="Binder M."/>
            <person name="Bloem J."/>
            <person name="Labutti K."/>
            <person name="Salamov A."/>
            <person name="Andreopoulos B."/>
            <person name="Baker S."/>
            <person name="Barry K."/>
            <person name="Bills G."/>
            <person name="Bluhm B."/>
            <person name="Cannon C."/>
            <person name="Castanera R."/>
            <person name="Culley D."/>
            <person name="Daum C."/>
            <person name="Ezra D."/>
            <person name="Gonzalez J."/>
            <person name="Henrissat B."/>
            <person name="Kuo A."/>
            <person name="Liang C."/>
            <person name="Lipzen A."/>
            <person name="Lutzoni F."/>
            <person name="Magnuson J."/>
            <person name="Mondo S."/>
            <person name="Nolan M."/>
            <person name="Ohm R."/>
            <person name="Pangilinan J."/>
            <person name="Park H.-J."/>
            <person name="Ramirez L."/>
            <person name="Alfaro M."/>
            <person name="Sun H."/>
            <person name="Tritt A."/>
            <person name="Yoshinaga Y."/>
            <person name="Zwiers L.-H."/>
            <person name="Turgeon B."/>
            <person name="Goodwin S."/>
            <person name="Spatafora J."/>
            <person name="Crous P."/>
            <person name="Grigoriev I."/>
        </authorList>
    </citation>
    <scope>NUCLEOTIDE SEQUENCE</scope>
    <source>
        <strain evidence="1">CBS 525.71</strain>
    </source>
</reference>
<dbReference type="EMBL" id="MU006710">
    <property type="protein sequence ID" value="KAF2629190.1"/>
    <property type="molecule type" value="Genomic_DNA"/>
</dbReference>
<proteinExistence type="predicted"/>
<gene>
    <name evidence="1" type="ORF">BU25DRAFT_420083</name>
</gene>
<keyword evidence="2" id="KW-1185">Reference proteome</keyword>
<protein>
    <submittedName>
        <fullName evidence="1">Uncharacterized protein</fullName>
    </submittedName>
</protein>
<sequence length="381" mass="42819">MARIDRDHIVGVDSSEANRTNRMSWTISAADRWQTLQRAASEQKVSRIRTGPPLTDQASYTGGQNDVLFATELILRRGPIVPIRIRIVPGSEENRTEADKERLLNFNVAVAAENLDLGGVIESAKECMGIDDDTKVFSSDILRIELSGPEQPHLTLVDLPGLFQAGSRSQSDADSDTVKSLVLRYMRSPRSIIRAVVSAKNDFNNQSITRYSREIDPSGVRTLGLITKPDTLDEGSDSESFYIELAQNREVKFKLGWHVLRNRDYTTRYSSLQERNRAEQLFFSSSAWRSLSSTQVGVASLKSRLSKILKDQILEQLPDVLSQIQDGICDCKKMLEVLGAPRYVHNSATDEKASLDWTIETIATYGLKLPFMHPQNRTRLF</sequence>
<name>A0ACB6S4M0_9PLEO</name>
<evidence type="ECO:0000313" key="1">
    <source>
        <dbReference type="EMBL" id="KAF2629190.1"/>
    </source>
</evidence>
<accession>A0ACB6S4M0</accession>